<dbReference type="EMBL" id="CP074694">
    <property type="protein sequence ID" value="QVL30520.1"/>
    <property type="molecule type" value="Genomic_DNA"/>
</dbReference>
<keyword evidence="2" id="KW-1185">Reference proteome</keyword>
<dbReference type="AlphaFoldDB" id="A0A8E6ETT3"/>
<proteinExistence type="predicted"/>
<reference evidence="1" key="1">
    <citation type="submission" date="2021-05" db="EMBL/GenBank/DDBJ databases">
        <title>Complete genome sequence of the cellulolytic planctomycete Telmatocola sphagniphila SP2T and characterization of the first cellulase from planctomycetes.</title>
        <authorList>
            <person name="Rakitin A.L."/>
            <person name="Beletsky A.V."/>
            <person name="Naumoff D.G."/>
            <person name="Kulichevskaya I.S."/>
            <person name="Mardanov A.V."/>
            <person name="Ravin N.V."/>
            <person name="Dedysh S.N."/>
        </authorList>
    </citation>
    <scope>NUCLEOTIDE SEQUENCE</scope>
    <source>
        <strain evidence="1">SP2T</strain>
    </source>
</reference>
<organism evidence="1 2">
    <name type="scientific">Telmatocola sphagniphila</name>
    <dbReference type="NCBI Taxonomy" id="1123043"/>
    <lineage>
        <taxon>Bacteria</taxon>
        <taxon>Pseudomonadati</taxon>
        <taxon>Planctomycetota</taxon>
        <taxon>Planctomycetia</taxon>
        <taxon>Gemmatales</taxon>
        <taxon>Gemmataceae</taxon>
    </lineage>
</organism>
<protein>
    <submittedName>
        <fullName evidence="1">Uncharacterized protein</fullName>
    </submittedName>
</protein>
<gene>
    <name evidence="1" type="ORF">KIH39_16875</name>
</gene>
<dbReference type="RefSeq" id="WP_213494391.1">
    <property type="nucleotide sequence ID" value="NZ_CP074694.1"/>
</dbReference>
<name>A0A8E6ETT3_9BACT</name>
<sequence length="150" mass="17369">MNINLYGMTFITKGITFYLWSPWRCMAIEHRLFEAIRLLPGTEFTQTPDELSIEIKTDKVWKLAREAVERTLKGWQEEATDSGTDRRSWYWLIESDTDANGYDHNGEAAHIWCFVRLMIESGSDINGEGGKVDMIDLEGFGFRVLRNEPV</sequence>
<evidence type="ECO:0000313" key="1">
    <source>
        <dbReference type="EMBL" id="QVL30520.1"/>
    </source>
</evidence>
<accession>A0A8E6ETT3</accession>
<evidence type="ECO:0000313" key="2">
    <source>
        <dbReference type="Proteomes" id="UP000676194"/>
    </source>
</evidence>
<dbReference type="KEGG" id="tsph:KIH39_16875"/>
<dbReference type="Proteomes" id="UP000676194">
    <property type="component" value="Chromosome"/>
</dbReference>